<dbReference type="NCBIfam" id="NF033788">
    <property type="entry name" value="HTH_metalloreg"/>
    <property type="match status" value="1"/>
</dbReference>
<evidence type="ECO:0000313" key="5">
    <source>
        <dbReference type="EMBL" id="MFC5000633.1"/>
    </source>
</evidence>
<dbReference type="SMART" id="SM00418">
    <property type="entry name" value="HTH_ARSR"/>
    <property type="match status" value="1"/>
</dbReference>
<reference evidence="6" key="1">
    <citation type="journal article" date="2019" name="Int. J. Syst. Evol. Microbiol.">
        <title>The Global Catalogue of Microorganisms (GCM) 10K type strain sequencing project: providing services to taxonomists for standard genome sequencing and annotation.</title>
        <authorList>
            <consortium name="The Broad Institute Genomics Platform"/>
            <consortium name="The Broad Institute Genome Sequencing Center for Infectious Disease"/>
            <person name="Wu L."/>
            <person name="Ma J."/>
        </authorList>
    </citation>
    <scope>NUCLEOTIDE SEQUENCE [LARGE SCALE GENOMIC DNA]</scope>
    <source>
        <strain evidence="6">CGMCC 4.7152</strain>
    </source>
</reference>
<dbReference type="InterPro" id="IPR011991">
    <property type="entry name" value="ArsR-like_HTH"/>
</dbReference>
<dbReference type="PANTHER" id="PTHR33154">
    <property type="entry name" value="TRANSCRIPTIONAL REGULATOR, ARSR FAMILY"/>
    <property type="match status" value="1"/>
</dbReference>
<organism evidence="5 6">
    <name type="scientific">Dactylosporangium cerinum</name>
    <dbReference type="NCBI Taxonomy" id="1434730"/>
    <lineage>
        <taxon>Bacteria</taxon>
        <taxon>Bacillati</taxon>
        <taxon>Actinomycetota</taxon>
        <taxon>Actinomycetes</taxon>
        <taxon>Micromonosporales</taxon>
        <taxon>Micromonosporaceae</taxon>
        <taxon>Dactylosporangium</taxon>
    </lineage>
</organism>
<name>A0ABV9VZP3_9ACTN</name>
<evidence type="ECO:0000256" key="1">
    <source>
        <dbReference type="ARBA" id="ARBA00023015"/>
    </source>
</evidence>
<keyword evidence="6" id="KW-1185">Reference proteome</keyword>
<evidence type="ECO:0000256" key="3">
    <source>
        <dbReference type="ARBA" id="ARBA00023163"/>
    </source>
</evidence>
<proteinExistence type="predicted"/>
<dbReference type="CDD" id="cd00090">
    <property type="entry name" value="HTH_ARSR"/>
    <property type="match status" value="1"/>
</dbReference>
<protein>
    <submittedName>
        <fullName evidence="5">ArsR/SmtB family transcription factor</fullName>
    </submittedName>
</protein>
<dbReference type="EMBL" id="JBHSIU010000027">
    <property type="protein sequence ID" value="MFC5000633.1"/>
    <property type="molecule type" value="Genomic_DNA"/>
</dbReference>
<gene>
    <name evidence="5" type="ORF">ACFPIJ_22695</name>
</gene>
<keyword evidence="3" id="KW-0804">Transcription</keyword>
<comment type="caution">
    <text evidence="5">The sequence shown here is derived from an EMBL/GenBank/DDBJ whole genome shotgun (WGS) entry which is preliminary data.</text>
</comment>
<keyword evidence="1" id="KW-0805">Transcription regulation</keyword>
<dbReference type="Gene3D" id="1.10.10.10">
    <property type="entry name" value="Winged helix-like DNA-binding domain superfamily/Winged helix DNA-binding domain"/>
    <property type="match status" value="1"/>
</dbReference>
<dbReference type="InterPro" id="IPR051081">
    <property type="entry name" value="HTH_MetalResp_TranReg"/>
</dbReference>
<accession>A0ABV9VZP3</accession>
<evidence type="ECO:0000313" key="6">
    <source>
        <dbReference type="Proteomes" id="UP001595912"/>
    </source>
</evidence>
<dbReference type="InterPro" id="IPR036390">
    <property type="entry name" value="WH_DNA-bd_sf"/>
</dbReference>
<dbReference type="SUPFAM" id="SSF46785">
    <property type="entry name" value="Winged helix' DNA-binding domain"/>
    <property type="match status" value="1"/>
</dbReference>
<dbReference type="InterPro" id="IPR036388">
    <property type="entry name" value="WH-like_DNA-bd_sf"/>
</dbReference>
<sequence>MTGPVDVDRVLVALADPTRRRVLELVGRSPTTASMLARELPVSRQGILKHLGVLQDAGLVSGVRTGREVRYQVQPESLVATASWMTTLASTWDERLALLKRQAEQH</sequence>
<evidence type="ECO:0000259" key="4">
    <source>
        <dbReference type="PROSITE" id="PS50987"/>
    </source>
</evidence>
<feature type="domain" description="HTH arsR-type" evidence="4">
    <location>
        <begin position="1"/>
        <end position="106"/>
    </location>
</feature>
<evidence type="ECO:0000256" key="2">
    <source>
        <dbReference type="ARBA" id="ARBA00023125"/>
    </source>
</evidence>
<keyword evidence="2" id="KW-0238">DNA-binding</keyword>
<dbReference type="Proteomes" id="UP001595912">
    <property type="component" value="Unassembled WGS sequence"/>
</dbReference>
<dbReference type="PROSITE" id="PS50987">
    <property type="entry name" value="HTH_ARSR_2"/>
    <property type="match status" value="1"/>
</dbReference>
<dbReference type="InterPro" id="IPR001845">
    <property type="entry name" value="HTH_ArsR_DNA-bd_dom"/>
</dbReference>
<dbReference type="Pfam" id="PF12840">
    <property type="entry name" value="HTH_20"/>
    <property type="match status" value="1"/>
</dbReference>
<dbReference type="PANTHER" id="PTHR33154:SF33">
    <property type="entry name" value="TRANSCRIPTIONAL REPRESSOR SDPR"/>
    <property type="match status" value="1"/>
</dbReference>
<dbReference type="RefSeq" id="WP_380117181.1">
    <property type="nucleotide sequence ID" value="NZ_JBHSIU010000027.1"/>
</dbReference>